<dbReference type="HOGENOM" id="CLU_2438972_0_0_9"/>
<evidence type="ECO:0000313" key="3">
    <source>
        <dbReference type="Proteomes" id="UP000003254"/>
    </source>
</evidence>
<gene>
    <name evidence="2" type="ORF">RUMLAC_02639</name>
</gene>
<dbReference type="Proteomes" id="UP000003254">
    <property type="component" value="Unassembled WGS sequence"/>
</dbReference>
<dbReference type="EMBL" id="ABOU02000053">
    <property type="protein sequence ID" value="EDY31582.1"/>
    <property type="molecule type" value="Genomic_DNA"/>
</dbReference>
<reference evidence="2 3" key="1">
    <citation type="submission" date="2008-08" db="EMBL/GenBank/DDBJ databases">
        <title>Draft genome sequence of Ruminococcus lactaris ATCC 29176.</title>
        <authorList>
            <person name="Sudarsanam P."/>
            <person name="Ley R."/>
            <person name="Guruge J."/>
            <person name="Turnbaugh P.J."/>
            <person name="Mahowald M."/>
            <person name="Liep D."/>
            <person name="Gordon J."/>
        </authorList>
    </citation>
    <scope>NUCLEOTIDE SEQUENCE [LARGE SCALE GENOMIC DNA]</scope>
    <source>
        <strain evidence="2 3">ATCC 29176</strain>
    </source>
</reference>
<evidence type="ECO:0000256" key="1">
    <source>
        <dbReference type="SAM" id="MobiDB-lite"/>
    </source>
</evidence>
<name>B5CT17_9FIRM</name>
<feature type="compositionally biased region" description="Basic and acidic residues" evidence="1">
    <location>
        <begin position="38"/>
        <end position="49"/>
    </location>
</feature>
<accession>B5CT17</accession>
<comment type="caution">
    <text evidence="2">The sequence shown here is derived from an EMBL/GenBank/DDBJ whole genome shotgun (WGS) entry which is preliminary data.</text>
</comment>
<feature type="region of interest" description="Disordered" evidence="1">
    <location>
        <begin position="38"/>
        <end position="64"/>
    </location>
</feature>
<protein>
    <submittedName>
        <fullName evidence="2">Uncharacterized protein</fullName>
    </submittedName>
</protein>
<sequence length="90" mass="9872">MSVAGRSITSFAGNAKGAASRASVPPLFTAHTIYRKGERDNDRLSEQHFRKAGNHQGKRDYPENPILSSGFHTNMIAIILDKPVVKPLNI</sequence>
<organism evidence="2 3">
    <name type="scientific">[Ruminococcus] lactaris ATCC 29176</name>
    <dbReference type="NCBI Taxonomy" id="471875"/>
    <lineage>
        <taxon>Bacteria</taxon>
        <taxon>Bacillati</taxon>
        <taxon>Bacillota</taxon>
        <taxon>Clostridia</taxon>
        <taxon>Lachnospirales</taxon>
        <taxon>Lachnospiraceae</taxon>
        <taxon>Mediterraneibacter</taxon>
    </lineage>
</organism>
<evidence type="ECO:0000313" key="2">
    <source>
        <dbReference type="EMBL" id="EDY31582.1"/>
    </source>
</evidence>
<reference evidence="2 3" key="2">
    <citation type="submission" date="2008-08" db="EMBL/GenBank/DDBJ databases">
        <authorList>
            <person name="Fulton L."/>
            <person name="Clifton S."/>
            <person name="Fulton B."/>
            <person name="Xu J."/>
            <person name="Minx P."/>
            <person name="Pepin K.H."/>
            <person name="Johnson M."/>
            <person name="Bhonagiri V."/>
            <person name="Nash W.E."/>
            <person name="Mardis E.R."/>
            <person name="Wilson R.K."/>
        </authorList>
    </citation>
    <scope>NUCLEOTIDE SEQUENCE [LARGE SCALE GENOMIC DNA]</scope>
    <source>
        <strain evidence="2 3">ATCC 29176</strain>
    </source>
</reference>
<keyword evidence="3" id="KW-1185">Reference proteome</keyword>
<dbReference type="AlphaFoldDB" id="B5CT17"/>
<proteinExistence type="predicted"/>